<comment type="caution">
    <text evidence="2">The sequence shown here is derived from an EMBL/GenBank/DDBJ whole genome shotgun (WGS) entry which is preliminary data.</text>
</comment>
<keyword evidence="1" id="KW-0472">Membrane</keyword>
<name>A0ABR8SJF4_9BACL</name>
<evidence type="ECO:0000256" key="1">
    <source>
        <dbReference type="SAM" id="Phobius"/>
    </source>
</evidence>
<dbReference type="EMBL" id="JACSQM010000002">
    <property type="protein sequence ID" value="MBD7963469.1"/>
    <property type="molecule type" value="Genomic_DNA"/>
</dbReference>
<gene>
    <name evidence="2" type="ORF">H9648_05315</name>
</gene>
<proteinExistence type="predicted"/>
<feature type="transmembrane region" description="Helical" evidence="1">
    <location>
        <begin position="78"/>
        <end position="100"/>
    </location>
</feature>
<keyword evidence="1" id="KW-1133">Transmembrane helix</keyword>
<keyword evidence="3" id="KW-1185">Reference proteome</keyword>
<keyword evidence="1" id="KW-0812">Transmembrane</keyword>
<feature type="transmembrane region" description="Helical" evidence="1">
    <location>
        <begin position="53"/>
        <end position="72"/>
    </location>
</feature>
<dbReference type="Proteomes" id="UP000603641">
    <property type="component" value="Unassembled WGS sequence"/>
</dbReference>
<dbReference type="RefSeq" id="WP_191752864.1">
    <property type="nucleotide sequence ID" value="NZ_JACSQM010000002.1"/>
</dbReference>
<protein>
    <submittedName>
        <fullName evidence="2">Uncharacterized protein</fullName>
    </submittedName>
</protein>
<reference evidence="2 3" key="1">
    <citation type="submission" date="2020-08" db="EMBL/GenBank/DDBJ databases">
        <title>A Genomic Blueprint of the Chicken Gut Microbiome.</title>
        <authorList>
            <person name="Gilroy R."/>
            <person name="Ravi A."/>
            <person name="Getino M."/>
            <person name="Pursley I."/>
            <person name="Horton D.L."/>
            <person name="Alikhan N.-F."/>
            <person name="Baker D."/>
            <person name="Gharbi K."/>
            <person name="Hall N."/>
            <person name="Watson M."/>
            <person name="Adriaenssens E.M."/>
            <person name="Foster-Nyarko E."/>
            <person name="Jarju S."/>
            <person name="Secka A."/>
            <person name="Antonio M."/>
            <person name="Oren A."/>
            <person name="Chaudhuri R."/>
            <person name="La Ragione R.M."/>
            <person name="Hildebrand F."/>
            <person name="Pallen M.J."/>
        </authorList>
    </citation>
    <scope>NUCLEOTIDE SEQUENCE [LARGE SCALE GENOMIC DNA]</scope>
    <source>
        <strain evidence="2 3">Sa2CUA10</strain>
    </source>
</reference>
<accession>A0ABR8SJF4</accession>
<sequence length="115" mass="12989">MNSGAVFGIVLTLSLFVFNYFPYTLREKYRVPYWVSGIIICLLGPLDTNKELGIMKVHILTILLGLLFGLIVGSSYDQQGICIMLGGILGVFISICLQLYRIQRYLSKRCINHPE</sequence>
<evidence type="ECO:0000313" key="3">
    <source>
        <dbReference type="Proteomes" id="UP000603641"/>
    </source>
</evidence>
<feature type="transmembrane region" description="Helical" evidence="1">
    <location>
        <begin position="5"/>
        <end position="23"/>
    </location>
</feature>
<evidence type="ECO:0000313" key="2">
    <source>
        <dbReference type="EMBL" id="MBD7963469.1"/>
    </source>
</evidence>
<organism evidence="2 3">
    <name type="scientific">Fictibacillus norfolkensis</name>
    <dbReference type="NCBI Taxonomy" id="2762233"/>
    <lineage>
        <taxon>Bacteria</taxon>
        <taxon>Bacillati</taxon>
        <taxon>Bacillota</taxon>
        <taxon>Bacilli</taxon>
        <taxon>Bacillales</taxon>
        <taxon>Fictibacillaceae</taxon>
        <taxon>Fictibacillus</taxon>
    </lineage>
</organism>